<protein>
    <submittedName>
        <fullName evidence="1">DUF1848 domain-containing protein</fullName>
    </submittedName>
</protein>
<reference evidence="1" key="1">
    <citation type="submission" date="2021-05" db="EMBL/GenBank/DDBJ databases">
        <title>An isolated secondary fermenter in methanogenic hydrocarbon-degrading communities.</title>
        <authorList>
            <person name="Liu Y.-F."/>
            <person name="Liu Z.-l."/>
        </authorList>
    </citation>
    <scope>NUCLEOTIDE SEQUENCE</scope>
    <source>
        <strain evidence="1">L-13</strain>
    </source>
</reference>
<dbReference type="Proteomes" id="UP000682204">
    <property type="component" value="Chromosome"/>
</dbReference>
<evidence type="ECO:0000313" key="2">
    <source>
        <dbReference type="Proteomes" id="UP000682204"/>
    </source>
</evidence>
<sequence length="331" mass="37437">MSQESQDFTKGGRRDPAPPLILSASRATDIPAFYLPWFLKRLDMGHLTRINPFSGKRHSVDLTHARAVVYWSKNPGPLLEHLDEAERRLPFYVQFTLNDYEREGLEPGLPPLQKRIDTFRRLADRLGRERLVWRFDPLILTGRLDAAALLEKVRRLSEEIGPYTEKLVFSFADIAPYRRVASNLRKAGLAWRDFSDAEKDELARGIAACCRKESLVAATCCEKDDFSRYGIVANSCIDGNLLLRLRPDDALLRKFLLGPSSGRQLPLFGGEPPRLPKDRGQRPHCRCAPSRDVGTYGTCPHLCLYCYANGSPRQALERARKAAGDMDALLE</sequence>
<keyword evidence="2" id="KW-1185">Reference proteome</keyword>
<accession>A0ACD1DZN3</accession>
<name>A0ACD1DZN3_9BACT</name>
<proteinExistence type="predicted"/>
<gene>
    <name evidence="1" type="ORF">KIH16_05385</name>
</gene>
<evidence type="ECO:0000313" key="1">
    <source>
        <dbReference type="EMBL" id="QVL37589.1"/>
    </source>
</evidence>
<dbReference type="EMBL" id="CP074691">
    <property type="protein sequence ID" value="QVL37589.1"/>
    <property type="molecule type" value="Genomic_DNA"/>
</dbReference>
<organism evidence="1 2">
    <name type="scientific">Aminirod propionatiphilus</name>
    <dbReference type="NCBI Taxonomy" id="3415223"/>
    <lineage>
        <taxon>Bacteria</taxon>
        <taxon>Thermotogati</taxon>
        <taxon>Synergistota</taxon>
        <taxon>Synergistia</taxon>
        <taxon>Synergistales</taxon>
        <taxon>Aminiphilaceae</taxon>
        <taxon>Aminirod</taxon>
    </lineage>
</organism>